<dbReference type="PANTHER" id="PTHR46472">
    <property type="entry name" value="NUCLEOREDOXIN"/>
    <property type="match status" value="1"/>
</dbReference>
<feature type="domain" description="Thioredoxin" evidence="2">
    <location>
        <begin position="315"/>
        <end position="446"/>
    </location>
</feature>
<reference evidence="3" key="1">
    <citation type="submission" date="2022-02" db="EMBL/GenBank/DDBJ databases">
        <title>Polaribacter sp. MSW13, isolated from seawater.</title>
        <authorList>
            <person name="Kristyanto S."/>
            <person name="Jung J."/>
            <person name="Jeon C.O."/>
        </authorList>
    </citation>
    <scope>NUCLEOTIDE SEQUENCE</scope>
    <source>
        <strain evidence="3">MSW13</strain>
    </source>
</reference>
<evidence type="ECO:0000313" key="4">
    <source>
        <dbReference type="Proteomes" id="UP001139369"/>
    </source>
</evidence>
<comment type="caution">
    <text evidence="3">The sequence shown here is derived from an EMBL/GenBank/DDBJ whole genome shotgun (WGS) entry which is preliminary data.</text>
</comment>
<sequence length="446" mass="51183">MKKKLIIILILLNFSTQAQTIKGTLTQQTGQQVSLTGFSNYTTQELGKTVIDSLGFFTLNYPKDYKGMALLKTQDNSQLPLVLTEPIITLKGLSLAQTENLQFINSQKNKEFNTIVQGITQYNQAYQAWRYLQTIYTNPKYIQPPTKVLQSITQELQRIQETNQQTINALPKTSYARWFLPIRQLVNEMPNSANVYKERIPQNIQQFRKVNFSNPNFKTSGLLAQVLEGHFMLIEKIDQPKDSMHLQMQTSIKYLLNNLEGNDALLNKIGTHLFNYFEARSLFTASEYLSLQLLENSQCTLEDSLIAKLEGYRKLKAGNTAPDIQLTATKKLSDIKTNKLLVFGASWCPHCKTDTAEILKLYPTWQTKNTEVIYISIDTDKEGFNSYYADKPWQTYCDFKGYETQAAKDYYITGTPSYFLLDANNTILIRPNTVLHASIWIETKLR</sequence>
<dbReference type="GO" id="GO:0030178">
    <property type="term" value="P:negative regulation of Wnt signaling pathway"/>
    <property type="evidence" value="ECO:0007669"/>
    <property type="project" value="TreeGrafter"/>
</dbReference>
<dbReference type="AlphaFoldDB" id="A0A9X1VLJ8"/>
<dbReference type="InterPro" id="IPR036249">
    <property type="entry name" value="Thioredoxin-like_sf"/>
</dbReference>
<accession>A0A9X1VLJ8</accession>
<protein>
    <submittedName>
        <fullName evidence="3">Redoxin domain-containing protein</fullName>
    </submittedName>
</protein>
<dbReference type="InterPro" id="IPR012336">
    <property type="entry name" value="Thioredoxin-like_fold"/>
</dbReference>
<dbReference type="Pfam" id="PF13905">
    <property type="entry name" value="Thioredoxin_8"/>
    <property type="match status" value="1"/>
</dbReference>
<dbReference type="PANTHER" id="PTHR46472:SF1">
    <property type="entry name" value="NUCLEOREDOXIN"/>
    <property type="match status" value="1"/>
</dbReference>
<dbReference type="RefSeq" id="WP_242177391.1">
    <property type="nucleotide sequence ID" value="NZ_JAKQYM010000002.1"/>
</dbReference>
<name>A0A9X1VLJ8_9FLAO</name>
<evidence type="ECO:0000313" key="3">
    <source>
        <dbReference type="EMBL" id="MCI2228275.1"/>
    </source>
</evidence>
<evidence type="ECO:0000259" key="2">
    <source>
        <dbReference type="PROSITE" id="PS51352"/>
    </source>
</evidence>
<dbReference type="InterPro" id="IPR013766">
    <property type="entry name" value="Thioredoxin_domain"/>
</dbReference>
<proteinExistence type="predicted"/>
<evidence type="ECO:0000256" key="1">
    <source>
        <dbReference type="SAM" id="SignalP"/>
    </source>
</evidence>
<keyword evidence="4" id="KW-1185">Reference proteome</keyword>
<dbReference type="Proteomes" id="UP001139369">
    <property type="component" value="Unassembled WGS sequence"/>
</dbReference>
<dbReference type="SUPFAM" id="SSF52833">
    <property type="entry name" value="Thioredoxin-like"/>
    <property type="match status" value="1"/>
</dbReference>
<dbReference type="PROSITE" id="PS51352">
    <property type="entry name" value="THIOREDOXIN_2"/>
    <property type="match status" value="1"/>
</dbReference>
<dbReference type="GO" id="GO:0004791">
    <property type="term" value="F:thioredoxin-disulfide reductase (NADPH) activity"/>
    <property type="evidence" value="ECO:0007669"/>
    <property type="project" value="TreeGrafter"/>
</dbReference>
<keyword evidence="1" id="KW-0732">Signal</keyword>
<gene>
    <name evidence="3" type="ORF">MC378_03780</name>
</gene>
<dbReference type="GO" id="GO:0031397">
    <property type="term" value="P:negative regulation of protein ubiquitination"/>
    <property type="evidence" value="ECO:0007669"/>
    <property type="project" value="TreeGrafter"/>
</dbReference>
<feature type="signal peptide" evidence="1">
    <location>
        <begin position="1"/>
        <end position="18"/>
    </location>
</feature>
<dbReference type="Gene3D" id="3.40.30.10">
    <property type="entry name" value="Glutaredoxin"/>
    <property type="match status" value="1"/>
</dbReference>
<feature type="chain" id="PRO_5040945401" evidence="1">
    <location>
        <begin position="19"/>
        <end position="446"/>
    </location>
</feature>
<dbReference type="EMBL" id="JAKQYM010000002">
    <property type="protein sequence ID" value="MCI2228275.1"/>
    <property type="molecule type" value="Genomic_DNA"/>
</dbReference>
<organism evidence="3 4">
    <name type="scientific">Polaribacter marinus</name>
    <dbReference type="NCBI Taxonomy" id="2916838"/>
    <lineage>
        <taxon>Bacteria</taxon>
        <taxon>Pseudomonadati</taxon>
        <taxon>Bacteroidota</taxon>
        <taxon>Flavobacteriia</taxon>
        <taxon>Flavobacteriales</taxon>
        <taxon>Flavobacteriaceae</taxon>
    </lineage>
</organism>